<dbReference type="Gene3D" id="3.30.70.120">
    <property type="match status" value="1"/>
</dbReference>
<dbReference type="CDD" id="cd16380">
    <property type="entry name" value="YitT_C"/>
    <property type="match status" value="1"/>
</dbReference>
<reference evidence="8 9" key="1">
    <citation type="submission" date="2014-09" db="EMBL/GenBank/DDBJ databases">
        <title>Butyrate-producing bacteria isolated from human gut.</title>
        <authorList>
            <person name="Zhang Q."/>
            <person name="Zhao L."/>
        </authorList>
    </citation>
    <scope>NUCLEOTIDE SEQUENCE [LARGE SCALE GENOMIC DNA]</scope>
    <source>
        <strain evidence="8 9">21</strain>
    </source>
</reference>
<evidence type="ECO:0000256" key="1">
    <source>
        <dbReference type="ARBA" id="ARBA00004651"/>
    </source>
</evidence>
<keyword evidence="9" id="KW-1185">Reference proteome</keyword>
<evidence type="ECO:0000256" key="6">
    <source>
        <dbReference type="SAM" id="Phobius"/>
    </source>
</evidence>
<dbReference type="Pfam" id="PF02588">
    <property type="entry name" value="YitT_membrane"/>
    <property type="match status" value="1"/>
</dbReference>
<evidence type="ECO:0000313" key="8">
    <source>
        <dbReference type="EMBL" id="PWE85792.1"/>
    </source>
</evidence>
<keyword evidence="2" id="KW-1003">Cell membrane</keyword>
<dbReference type="Proteomes" id="UP000245288">
    <property type="component" value="Unassembled WGS sequence"/>
</dbReference>
<feature type="transmembrane region" description="Helical" evidence="6">
    <location>
        <begin position="151"/>
        <end position="172"/>
    </location>
</feature>
<evidence type="ECO:0000256" key="5">
    <source>
        <dbReference type="ARBA" id="ARBA00023136"/>
    </source>
</evidence>
<dbReference type="PIRSF" id="PIRSF006483">
    <property type="entry name" value="Membrane_protein_YitT"/>
    <property type="match status" value="1"/>
</dbReference>
<organism evidence="8 9">
    <name type="scientific">Eubacterium ramulus</name>
    <dbReference type="NCBI Taxonomy" id="39490"/>
    <lineage>
        <taxon>Bacteria</taxon>
        <taxon>Bacillati</taxon>
        <taxon>Bacillota</taxon>
        <taxon>Clostridia</taxon>
        <taxon>Eubacteriales</taxon>
        <taxon>Eubacteriaceae</taxon>
        <taxon>Eubacterium</taxon>
    </lineage>
</organism>
<comment type="subcellular location">
    <subcellularLocation>
        <location evidence="1">Cell membrane</location>
        <topology evidence="1">Multi-pass membrane protein</topology>
    </subcellularLocation>
</comment>
<dbReference type="Pfam" id="PF10035">
    <property type="entry name" value="DUF2179"/>
    <property type="match status" value="1"/>
</dbReference>
<evidence type="ECO:0000259" key="7">
    <source>
        <dbReference type="Pfam" id="PF10035"/>
    </source>
</evidence>
<dbReference type="InterPro" id="IPR051461">
    <property type="entry name" value="UPF0750_membrane"/>
</dbReference>
<dbReference type="InterPro" id="IPR015867">
    <property type="entry name" value="N-reg_PII/ATP_PRibTrfase_C"/>
</dbReference>
<keyword evidence="4 6" id="KW-1133">Transmembrane helix</keyword>
<feature type="transmembrane region" description="Helical" evidence="6">
    <location>
        <begin position="108"/>
        <end position="130"/>
    </location>
</feature>
<dbReference type="PANTHER" id="PTHR33545:SF3">
    <property type="entry name" value="UPF0750 MEMBRANE PROTEIN YQFU"/>
    <property type="match status" value="1"/>
</dbReference>
<evidence type="ECO:0000256" key="2">
    <source>
        <dbReference type="ARBA" id="ARBA00022475"/>
    </source>
</evidence>
<dbReference type="OrthoDB" id="3180973at2"/>
<evidence type="ECO:0000256" key="3">
    <source>
        <dbReference type="ARBA" id="ARBA00022692"/>
    </source>
</evidence>
<feature type="transmembrane region" description="Helical" evidence="6">
    <location>
        <begin position="12"/>
        <end position="33"/>
    </location>
</feature>
<protein>
    <submittedName>
        <fullName evidence="8">Membrane protein</fullName>
    </submittedName>
</protein>
<accession>A0A2V1JM87</accession>
<name>A0A2V1JM87_EUBRA</name>
<dbReference type="PANTHER" id="PTHR33545">
    <property type="entry name" value="UPF0750 MEMBRANE PROTEIN YITT-RELATED"/>
    <property type="match status" value="1"/>
</dbReference>
<feature type="domain" description="DUF2179" evidence="7">
    <location>
        <begin position="222"/>
        <end position="275"/>
    </location>
</feature>
<evidence type="ECO:0000313" key="9">
    <source>
        <dbReference type="Proteomes" id="UP000245288"/>
    </source>
</evidence>
<feature type="transmembrane region" description="Helical" evidence="6">
    <location>
        <begin position="53"/>
        <end position="72"/>
    </location>
</feature>
<sequence>MRELNPKMRLFLDFLMLTVGSAIAAFAIEEFLVPCTILDGGVIGIGIMVNNLTHIPLSILTIVLNIPFLLIGSRKLGVTFIVKSGYAMAMFSIFLEVFAPWVNATDQYLLAVCFGGVILGAGVGLVIRFGGCLDGTETVAILLNRKFKFPVGQTVLIFNVIIYIVAALLFGFDRAMYSLLTYFITSKIIDKVETGLEQAKAAMIITDEGKEIADQIYQKLGRTVTMLEGEGLISGKKVVLYCVLNRLEIYELKRLIKEVDTSAFITVSDVSEIIGKHIKKTAIEDVANS</sequence>
<dbReference type="EMBL" id="JRFU01000152">
    <property type="protein sequence ID" value="PWE85792.1"/>
    <property type="molecule type" value="Genomic_DNA"/>
</dbReference>
<dbReference type="AlphaFoldDB" id="A0A2V1JM87"/>
<gene>
    <name evidence="8" type="ORF">LG34_13770</name>
</gene>
<feature type="transmembrane region" description="Helical" evidence="6">
    <location>
        <begin position="84"/>
        <end position="102"/>
    </location>
</feature>
<dbReference type="RefSeq" id="WP_109216487.1">
    <property type="nucleotide sequence ID" value="NZ_CABMEW010000017.1"/>
</dbReference>
<proteinExistence type="predicted"/>
<keyword evidence="5 6" id="KW-0472">Membrane</keyword>
<keyword evidence="3 6" id="KW-0812">Transmembrane</keyword>
<comment type="caution">
    <text evidence="8">The sequence shown here is derived from an EMBL/GenBank/DDBJ whole genome shotgun (WGS) entry which is preliminary data.</text>
</comment>
<dbReference type="GO" id="GO:0005886">
    <property type="term" value="C:plasma membrane"/>
    <property type="evidence" value="ECO:0007669"/>
    <property type="project" value="UniProtKB-SubCell"/>
</dbReference>
<evidence type="ECO:0000256" key="4">
    <source>
        <dbReference type="ARBA" id="ARBA00022989"/>
    </source>
</evidence>
<dbReference type="InterPro" id="IPR003740">
    <property type="entry name" value="YitT"/>
</dbReference>
<dbReference type="InterPro" id="IPR019264">
    <property type="entry name" value="DUF2179"/>
</dbReference>